<dbReference type="PANTHER" id="PTHR48220:SF1">
    <property type="entry name" value="VACUOLAR PROTEIN SORTING-ASSOCIATED PROTEIN 62-RELATED"/>
    <property type="match status" value="1"/>
</dbReference>
<comment type="caution">
    <text evidence="2">The sequence shown here is derived from an EMBL/GenBank/DDBJ whole genome shotgun (WGS) entry which is preliminary data.</text>
</comment>
<reference evidence="2 3" key="1">
    <citation type="submission" date="2023-08" db="EMBL/GenBank/DDBJ databases">
        <title>Black Yeasts Isolated from many extreme environments.</title>
        <authorList>
            <person name="Coleine C."/>
            <person name="Stajich J.E."/>
            <person name="Selbmann L."/>
        </authorList>
    </citation>
    <scope>NUCLEOTIDE SEQUENCE [LARGE SCALE GENOMIC DNA]</scope>
    <source>
        <strain evidence="2 3">CCFEE 5792</strain>
    </source>
</reference>
<keyword evidence="3" id="KW-1185">Reference proteome</keyword>
<dbReference type="Pfam" id="PF06101">
    <property type="entry name" value="Vps62"/>
    <property type="match status" value="1"/>
</dbReference>
<dbReference type="Proteomes" id="UP001358417">
    <property type="component" value="Unassembled WGS sequence"/>
</dbReference>
<evidence type="ECO:0000313" key="3">
    <source>
        <dbReference type="Proteomes" id="UP001358417"/>
    </source>
</evidence>
<sequence>MPWNGFNPIEDRSALDLHNLSSLNTYGAGVFLTSNDVVTTTSPTWILGEIPDTTGALRNSTACAVVMVDHSDVDVDVDVFYFYFYSFNEGGDILQVVPPLEKLLPEAKPGDHYGNHVGDWEHNMIRFKNTKPTGIWYSQHAYGQGCAWEDETCFFKDGDRPIVYSAKGSHANYPFPGNHIHDEALIDLAATGQIWDPVKPAYYYRYDPDSKTFEAADPSTSPTDWLYFDGQWGDKQYPDSDPRQQTVRYFGLKKYNDGPNGPQFKNLVRKGVMPDHKPRDPLMKKLVRWYLSMYGCCLKGYNPWAVIVTVVLALALLVGLTVFAVRKLRPRVWTWVQRKGWLASRKQRISRLEQEDVQLGLLEPERIEDESRYRYPE</sequence>
<keyword evidence="1" id="KW-1133">Transmembrane helix</keyword>
<dbReference type="PANTHER" id="PTHR48220">
    <property type="match status" value="1"/>
</dbReference>
<dbReference type="RefSeq" id="XP_064701101.1">
    <property type="nucleotide sequence ID" value="XM_064852876.1"/>
</dbReference>
<organism evidence="2 3">
    <name type="scientific">Exophiala bonariae</name>
    <dbReference type="NCBI Taxonomy" id="1690606"/>
    <lineage>
        <taxon>Eukaryota</taxon>
        <taxon>Fungi</taxon>
        <taxon>Dikarya</taxon>
        <taxon>Ascomycota</taxon>
        <taxon>Pezizomycotina</taxon>
        <taxon>Eurotiomycetes</taxon>
        <taxon>Chaetothyriomycetidae</taxon>
        <taxon>Chaetothyriales</taxon>
        <taxon>Herpotrichiellaceae</taxon>
        <taxon>Exophiala</taxon>
    </lineage>
</organism>
<evidence type="ECO:0008006" key="4">
    <source>
        <dbReference type="Google" id="ProtNLM"/>
    </source>
</evidence>
<keyword evidence="1" id="KW-0812">Transmembrane</keyword>
<accession>A0AAV9MXM3</accession>
<protein>
    <recommendedName>
        <fullName evidence="4">Vacuolar protein sorting-associated protein 62</fullName>
    </recommendedName>
</protein>
<dbReference type="GeneID" id="89977495"/>
<evidence type="ECO:0000256" key="1">
    <source>
        <dbReference type="SAM" id="Phobius"/>
    </source>
</evidence>
<gene>
    <name evidence="2" type="ORF">LTR84_009336</name>
</gene>
<dbReference type="EMBL" id="JAVRRD010000037">
    <property type="protein sequence ID" value="KAK5045472.1"/>
    <property type="molecule type" value="Genomic_DNA"/>
</dbReference>
<dbReference type="InterPro" id="IPR053102">
    <property type="entry name" value="VPS_Associated"/>
</dbReference>
<dbReference type="GO" id="GO:0006623">
    <property type="term" value="P:protein targeting to vacuole"/>
    <property type="evidence" value="ECO:0007669"/>
    <property type="project" value="TreeGrafter"/>
</dbReference>
<proteinExistence type="predicted"/>
<evidence type="ECO:0000313" key="2">
    <source>
        <dbReference type="EMBL" id="KAK5045472.1"/>
    </source>
</evidence>
<dbReference type="InterPro" id="IPR009291">
    <property type="entry name" value="Vps62"/>
</dbReference>
<dbReference type="GO" id="GO:0000329">
    <property type="term" value="C:fungal-type vacuole membrane"/>
    <property type="evidence" value="ECO:0007669"/>
    <property type="project" value="TreeGrafter"/>
</dbReference>
<dbReference type="AlphaFoldDB" id="A0AAV9MXM3"/>
<feature type="transmembrane region" description="Helical" evidence="1">
    <location>
        <begin position="304"/>
        <end position="325"/>
    </location>
</feature>
<keyword evidence="1" id="KW-0472">Membrane</keyword>
<name>A0AAV9MXM3_9EURO</name>